<name>A0A0G4IRQ0_PLABS</name>
<comment type="subcellular location">
    <subcellularLocation>
        <location evidence="1">Cytoplasm</location>
        <location evidence="1">Cytoskeleton</location>
        <location evidence="1">Flagellum axoneme</location>
    </subcellularLocation>
</comment>
<keyword evidence="5" id="KW-0175">Coiled coil</keyword>
<evidence type="ECO:0000256" key="2">
    <source>
        <dbReference type="ARBA" id="ARBA00022846"/>
    </source>
</evidence>
<evidence type="ECO:0000313" key="7">
    <source>
        <dbReference type="EMBL" id="SPQ98159.1"/>
    </source>
</evidence>
<evidence type="ECO:0000313" key="8">
    <source>
        <dbReference type="Proteomes" id="UP000039324"/>
    </source>
</evidence>
<accession>A0A0G4IRQ0</accession>
<evidence type="ECO:0000256" key="5">
    <source>
        <dbReference type="SAM" id="Coils"/>
    </source>
</evidence>
<evidence type="ECO:0000256" key="1">
    <source>
        <dbReference type="ARBA" id="ARBA00004611"/>
    </source>
</evidence>
<dbReference type="GO" id="GO:0070286">
    <property type="term" value="P:axonemal dynein complex assembly"/>
    <property type="evidence" value="ECO:0007669"/>
    <property type="project" value="InterPro"/>
</dbReference>
<dbReference type="PANTHER" id="PTHR21625:SF0">
    <property type="entry name" value="DYNEIN REGULATORY COMPLEX SUBUNIT 2"/>
    <property type="match status" value="1"/>
</dbReference>
<dbReference type="Proteomes" id="UP000290189">
    <property type="component" value="Unassembled WGS sequence"/>
</dbReference>
<sequence>MGRGGAQLGKPLKGAGIATKTILESVTSVNKNLTQLEQYAKDKRVLSDKLNKLLVNAAECKAGEHVSYRRATARWRSLMRTLVAGELRDEKEVRFFDALQTGEILGLKYRRMMADYAAIEEQTRSARTGTSEQVDRILSLFDTCLLTQKHAWDAIIERVRADMDTEASAIQDDHLAAVTHMKATMDEIWAEDLTRSAAQIQGFDTEREAQRNRSLEAIHMLRVATNATIEKLEGKFDDAHQTYMESTEERTREFNALKASDKAMSVQIERQVEMIERTTAAIQACRKKLSRRSAEGRSALQAMHNEKNILYGHYQDLQERIRRVRSSESNNLKEVAKRSRARFGEMQTHLDSCQRILKLADLISKAQTGTEKAGVSIRAPIADPSSAMSAFIGKLSEARLDVLRAREERDAVRKENAQIKALLSAYMDGISVRDDSVDGENALLIVNGRVNVREVSRAPRQYRRPPIVEGANVARLYVAHAAS</sequence>
<dbReference type="InterPro" id="IPR039750">
    <property type="entry name" value="DRC1/DRC2"/>
</dbReference>
<organism evidence="6 8">
    <name type="scientific">Plasmodiophora brassicae</name>
    <name type="common">Clubroot disease agent</name>
    <dbReference type="NCBI Taxonomy" id="37360"/>
    <lineage>
        <taxon>Eukaryota</taxon>
        <taxon>Sar</taxon>
        <taxon>Rhizaria</taxon>
        <taxon>Endomyxa</taxon>
        <taxon>Phytomyxea</taxon>
        <taxon>Plasmodiophorida</taxon>
        <taxon>Plasmodiophoridae</taxon>
        <taxon>Plasmodiophora</taxon>
    </lineage>
</organism>
<evidence type="ECO:0000256" key="3">
    <source>
        <dbReference type="ARBA" id="ARBA00023069"/>
    </source>
</evidence>
<evidence type="ECO:0000313" key="6">
    <source>
        <dbReference type="EMBL" id="CEO97945.1"/>
    </source>
</evidence>
<dbReference type="OrthoDB" id="7760980at2759"/>
<dbReference type="GO" id="GO:0005858">
    <property type="term" value="C:axonemal dynein complex"/>
    <property type="evidence" value="ECO:0007669"/>
    <property type="project" value="InterPro"/>
</dbReference>
<reference evidence="7 9" key="2">
    <citation type="submission" date="2018-03" db="EMBL/GenBank/DDBJ databases">
        <authorList>
            <person name="Fogelqvist J."/>
        </authorList>
    </citation>
    <scope>NUCLEOTIDE SEQUENCE [LARGE SCALE GENOMIC DNA]</scope>
</reference>
<dbReference type="GO" id="GO:0003352">
    <property type="term" value="P:regulation of cilium movement"/>
    <property type="evidence" value="ECO:0007669"/>
    <property type="project" value="TreeGrafter"/>
</dbReference>
<geneLocation type="mitochondrion" evidence="7"/>
<reference evidence="6 8" key="1">
    <citation type="submission" date="2015-02" db="EMBL/GenBank/DDBJ databases">
        <authorList>
            <person name="Chooi Y.-H."/>
        </authorList>
    </citation>
    <scope>NUCLEOTIDE SEQUENCE [LARGE SCALE GENOMIC DNA]</scope>
    <source>
        <strain evidence="6">E3</strain>
    </source>
</reference>
<keyword evidence="3" id="KW-0969">Cilium</keyword>
<keyword evidence="7" id="KW-0496">Mitochondrion</keyword>
<keyword evidence="2" id="KW-0282">Flagellum</keyword>
<keyword evidence="4" id="KW-0966">Cell projection</keyword>
<feature type="coiled-coil region" evidence="5">
    <location>
        <begin position="395"/>
        <end position="422"/>
    </location>
</feature>
<dbReference type="GO" id="GO:0060285">
    <property type="term" value="P:cilium-dependent cell motility"/>
    <property type="evidence" value="ECO:0007669"/>
    <property type="project" value="TreeGrafter"/>
</dbReference>
<dbReference type="AlphaFoldDB" id="A0A0G4IRQ0"/>
<dbReference type="PANTHER" id="PTHR21625">
    <property type="entry name" value="NYD-SP28 PROTEIN"/>
    <property type="match status" value="1"/>
</dbReference>
<evidence type="ECO:0000313" key="9">
    <source>
        <dbReference type="Proteomes" id="UP000290189"/>
    </source>
</evidence>
<evidence type="ECO:0000256" key="4">
    <source>
        <dbReference type="ARBA" id="ARBA00023273"/>
    </source>
</evidence>
<keyword evidence="8" id="KW-1185">Reference proteome</keyword>
<dbReference type="STRING" id="37360.A0A0G4IRQ0"/>
<dbReference type="EMBL" id="CDSF01000081">
    <property type="protein sequence ID" value="CEO97945.1"/>
    <property type="molecule type" value="Genomic_DNA"/>
</dbReference>
<dbReference type="Proteomes" id="UP000039324">
    <property type="component" value="Unassembled WGS sequence"/>
</dbReference>
<protein>
    <recommendedName>
        <fullName evidence="10">Dynein regulatory complex protein 1/2 N-terminal domain-containing protein</fullName>
    </recommendedName>
</protein>
<dbReference type="EMBL" id="OVEO01000009">
    <property type="protein sequence ID" value="SPQ98159.1"/>
    <property type="molecule type" value="Genomic_DNA"/>
</dbReference>
<gene>
    <name evidence="6" type="ORF">PBRA_006059</name>
    <name evidence="7" type="ORF">PLBR_LOCUS5374</name>
</gene>
<proteinExistence type="predicted"/>
<evidence type="ECO:0008006" key="10">
    <source>
        <dbReference type="Google" id="ProtNLM"/>
    </source>
</evidence>
<dbReference type="OMA" id="KINQKCR"/>